<dbReference type="HOGENOM" id="CLU_243610_0_0_1"/>
<dbReference type="Pfam" id="PF03659">
    <property type="entry name" value="Glyco_hydro_71"/>
    <property type="match status" value="1"/>
</dbReference>
<evidence type="ECO:0000256" key="3">
    <source>
        <dbReference type="ARBA" id="ARBA00022801"/>
    </source>
</evidence>
<dbReference type="OrthoDB" id="1046782at2759"/>
<dbReference type="SUPFAM" id="SSF52743">
    <property type="entry name" value="Subtilisin-like"/>
    <property type="match status" value="1"/>
</dbReference>
<evidence type="ECO:0000256" key="2">
    <source>
        <dbReference type="ARBA" id="ARBA00022729"/>
    </source>
</evidence>
<comment type="similarity">
    <text evidence="6">Belongs to the peptidase S8 family.</text>
</comment>
<evidence type="ECO:0000256" key="5">
    <source>
        <dbReference type="ARBA" id="ARBA00023145"/>
    </source>
</evidence>
<dbReference type="PRINTS" id="PR00723">
    <property type="entry name" value="SUBTILISIN"/>
</dbReference>
<keyword evidence="2 8" id="KW-0732">Signal</keyword>
<proteinExistence type="inferred from homology"/>
<feature type="region of interest" description="Disordered" evidence="7">
    <location>
        <begin position="753"/>
        <end position="774"/>
    </location>
</feature>
<dbReference type="InterPro" id="IPR036852">
    <property type="entry name" value="Peptidase_S8/S53_dom_sf"/>
</dbReference>
<keyword evidence="3 6" id="KW-0378">Hydrolase</keyword>
<dbReference type="Pfam" id="PF00082">
    <property type="entry name" value="Peptidase_S8"/>
    <property type="match status" value="1"/>
</dbReference>
<dbReference type="GO" id="GO:0006508">
    <property type="term" value="P:proteolysis"/>
    <property type="evidence" value="ECO:0007669"/>
    <property type="project" value="UniProtKB-KW"/>
</dbReference>
<evidence type="ECO:0000313" key="10">
    <source>
        <dbReference type="EMBL" id="EPS31375.1"/>
    </source>
</evidence>
<organism evidence="10 11">
    <name type="scientific">Penicillium oxalicum (strain 114-2 / CGMCC 5302)</name>
    <name type="common">Penicillium decumbens</name>
    <dbReference type="NCBI Taxonomy" id="933388"/>
    <lineage>
        <taxon>Eukaryota</taxon>
        <taxon>Fungi</taxon>
        <taxon>Dikarya</taxon>
        <taxon>Ascomycota</taxon>
        <taxon>Pezizomycotina</taxon>
        <taxon>Eurotiomycetes</taxon>
        <taxon>Eurotiomycetidae</taxon>
        <taxon>Eurotiales</taxon>
        <taxon>Aspergillaceae</taxon>
        <taxon>Penicillium</taxon>
    </lineage>
</organism>
<reference evidence="10 11" key="1">
    <citation type="journal article" date="2013" name="PLoS ONE">
        <title>Genomic and secretomic analyses reveal unique features of the lignocellulolytic enzyme system of Penicillium decumbens.</title>
        <authorList>
            <person name="Liu G."/>
            <person name="Zhang L."/>
            <person name="Wei X."/>
            <person name="Zou G."/>
            <person name="Qin Y."/>
            <person name="Ma L."/>
            <person name="Li J."/>
            <person name="Zheng H."/>
            <person name="Wang S."/>
            <person name="Wang C."/>
            <person name="Xun L."/>
            <person name="Zhao G.-P."/>
            <person name="Zhou Z."/>
            <person name="Qu Y."/>
        </authorList>
    </citation>
    <scope>NUCLEOTIDE SEQUENCE [LARGE SCALE GENOMIC DNA]</scope>
    <source>
        <strain evidence="11">114-2 / CGMCC 5302</strain>
    </source>
</reference>
<keyword evidence="11" id="KW-1185">Reference proteome</keyword>
<feature type="signal peptide" evidence="8">
    <location>
        <begin position="1"/>
        <end position="18"/>
    </location>
</feature>
<dbReference type="Proteomes" id="UP000019376">
    <property type="component" value="Unassembled WGS sequence"/>
</dbReference>
<keyword evidence="5" id="KW-0865">Zymogen</keyword>
<feature type="chain" id="PRO_5004559922" evidence="8">
    <location>
        <begin position="19"/>
        <end position="1619"/>
    </location>
</feature>
<name>S7ZL85_PENO1</name>
<dbReference type="InterPro" id="IPR005197">
    <property type="entry name" value="Glyco_hydro_71"/>
</dbReference>
<evidence type="ECO:0000256" key="6">
    <source>
        <dbReference type="PROSITE-ProRule" id="PRU01240"/>
    </source>
</evidence>
<evidence type="ECO:0000256" key="1">
    <source>
        <dbReference type="ARBA" id="ARBA00022670"/>
    </source>
</evidence>
<accession>S7ZL85</accession>
<dbReference type="GO" id="GO:0051118">
    <property type="term" value="F:glucan endo-1,3-alpha-glucosidase activity"/>
    <property type="evidence" value="ECO:0007669"/>
    <property type="project" value="InterPro"/>
</dbReference>
<dbReference type="PhylomeDB" id="S7ZL85"/>
<keyword evidence="1 6" id="KW-0645">Protease</keyword>
<dbReference type="GO" id="GO:0004252">
    <property type="term" value="F:serine-type endopeptidase activity"/>
    <property type="evidence" value="ECO:0007669"/>
    <property type="project" value="UniProtKB-UniRule"/>
</dbReference>
<gene>
    <name evidence="10" type="ORF">PDE_06330</name>
</gene>
<dbReference type="EMBL" id="KB644413">
    <property type="protein sequence ID" value="EPS31375.1"/>
    <property type="molecule type" value="Genomic_DNA"/>
</dbReference>
<dbReference type="CDD" id="cd11577">
    <property type="entry name" value="GH71"/>
    <property type="match status" value="1"/>
</dbReference>
<dbReference type="InterPro" id="IPR015500">
    <property type="entry name" value="Peptidase_S8_subtilisin-rel"/>
</dbReference>
<sequence length="1619" mass="174601">MRVLAALTSVLAWGVGNTKLLDTDDWSQEIKAAQDAGIDAFVLNMANRDSTNDIALPKAFSAADAQGFKLLFSFDYAGNGPWDKLVVIKMINEYGTKETYFKNDGKPFVSTFEGPNNADDWKEIKKQTNCFFMPDWSSVGAQPAVHLGDGIADGLFSWDAWPKGPANSTTYPDASYYDFLGSKPYMMPISPWFYTNLPGYDKNWLWRGDDMWFQRWQQAISLDRQPDFIEIISWNDYGESHYIGPLDDRQYEAFDIGRAPFNYVKDMPHDGWRETLPYFISMYKTGSALVDQERLVTWYRVNKNGACSDGGTTGNTANQLQLEYSPNVMMEDRIFYDVLLTGEAHVEVSIGGTTQTGGWDQEPYGNIGLYHGSVPIGAASGQVVVTVKRGDDTIATVKGASITSNCNAGLNNYNPWVGSARGSNSITPRRTQVDLAHLQCIKGFGVYDFIGVCDFACANGYCPSAACTCLNKGEANAPNETGVVGYPLPGKSGSFAGLCSFNCNHAYCPDSVCGTTPSNGVVLGYSPFLPPACTGGTGEGAFQGLCSFGCNFGFCPMHACTCTSRGILIQQPPKTDVTGYFLDSSTNDHGLCKFACEHGYCPDICGSRSIDPSGNDSGYPTITLDPVVWHSRTAQCVPPCVLVIPPSTLGSTITLSFEDLHTQLEVGWTATDTTSGSVISHYTATTVSVVIPIPPMTVDVISFSEELIRASAGGMIPAVITPRPSIKPPPLRITPSVTGLPVSPIGRMIFPPPWPGTGSAPLPGPSGTPPANRTTSPIAAVPTADGSSPTTVFPTQTVSWVQQWVPEPTVTQVGGGPPVPVIPCWVWFIWSCPPNVGGIVLSGFEKPGVYPIGGPPPLGPNPPPGLTLKIPWPEITIGSDIKPKYPVSPAPEETFCETATASVCTTTLSYGIVDKRANEWATPTPTPRIPFIELQELNKQAVTTTFTTLSFCIKVTGCGASDITKTTEIETIATTNPRVVIPVDPQNVGGIRALLQKQFTGSSKDLFESRTDQLGTIFFFVPALTDDQTATISEDRDVLEAYIPKGMLTRAYWGTYRDPTVDKPTYTKDDGWLGESLNVTVNEMRERSILSKRSEIVQSDVLDQMVLLSWPPMGLVVPAVGQYRYDSSAGEGSYVYNIDPGALPTHPELSDVTFDPPLFPGPNPVSEWMENDEKRHGTKCISKAVGKKLGIARKATVVATVWDYEQAILENYIDALVKVHGDISSKGRGPKSVVNLAISDAYLPPKMQDTMASLIRSIMDLGAVVVTGSGNQAGYPYGYPALFGDPNNSNYIPDLIVVGGVDGSGARSPETFSEADWITCWAPGFRLWVATSLFVESSVVPEGYDKADGTSYASATVAGLVAYYRGLDPSLNTATSVRRRIRELAYRREARPNAGTTYPNKVIWNGQSWGESLVLPCGHDLKTKRQDGEKTCSISSPLQPPSINFGSGPAQPLCAGTGCGVSCAGFFCFDTSLKRNPDFQDPRNPDSVQNPDSPYWNDWNGTISRPDPTTEPPTKTTHTSTPTYSNVPVGGSCSSTDQCMDDCLGTNNHIECSDGTCSCIEAAQPKDTPPPVAQCGGNVDRCTDVYACRGSDVMICGPLPDSNGFDVCYCGAKSRRLGF</sequence>
<evidence type="ECO:0000256" key="4">
    <source>
        <dbReference type="ARBA" id="ARBA00022825"/>
    </source>
</evidence>
<evidence type="ECO:0000256" key="7">
    <source>
        <dbReference type="SAM" id="MobiDB-lite"/>
    </source>
</evidence>
<dbReference type="PROSITE" id="PS51892">
    <property type="entry name" value="SUBTILASE"/>
    <property type="match status" value="1"/>
</dbReference>
<dbReference type="Gene3D" id="3.40.50.200">
    <property type="entry name" value="Peptidase S8/S53 domain"/>
    <property type="match status" value="1"/>
</dbReference>
<dbReference type="eggNOG" id="ENOG502RZ85">
    <property type="taxonomic scope" value="Eukaryota"/>
</dbReference>
<feature type="region of interest" description="Disordered" evidence="7">
    <location>
        <begin position="1479"/>
        <end position="1523"/>
    </location>
</feature>
<keyword evidence="4 6" id="KW-0720">Serine protease</keyword>
<feature type="domain" description="Peptidase S8/S53" evidence="9">
    <location>
        <begin position="1135"/>
        <end position="1385"/>
    </location>
</feature>
<feature type="compositionally biased region" description="Low complexity" evidence="7">
    <location>
        <begin position="1512"/>
        <end position="1523"/>
    </location>
</feature>
<evidence type="ECO:0000313" key="11">
    <source>
        <dbReference type="Proteomes" id="UP000019376"/>
    </source>
</evidence>
<dbReference type="STRING" id="933388.S7ZL85"/>
<feature type="active site" description="Charge relay system" evidence="6">
    <location>
        <position position="1351"/>
    </location>
</feature>
<evidence type="ECO:0000259" key="9">
    <source>
        <dbReference type="Pfam" id="PF00082"/>
    </source>
</evidence>
<dbReference type="InterPro" id="IPR000209">
    <property type="entry name" value="Peptidase_S8/S53_dom"/>
</dbReference>
<dbReference type="Gene3D" id="3.20.20.80">
    <property type="entry name" value="Glycosidases"/>
    <property type="match status" value="1"/>
</dbReference>
<feature type="active site" description="Charge relay system" evidence="6">
    <location>
        <position position="1139"/>
    </location>
</feature>
<feature type="active site" description="Charge relay system" evidence="6">
    <location>
        <position position="1176"/>
    </location>
</feature>
<protein>
    <submittedName>
        <fullName evidence="10">Putative alpha-1,3-glucanase</fullName>
    </submittedName>
</protein>
<evidence type="ECO:0000256" key="8">
    <source>
        <dbReference type="SAM" id="SignalP"/>
    </source>
</evidence>